<dbReference type="Proteomes" id="UP000381378">
    <property type="component" value="Unassembled WGS sequence"/>
</dbReference>
<evidence type="ECO:0000256" key="1">
    <source>
        <dbReference type="ARBA" id="ARBA00004240"/>
    </source>
</evidence>
<evidence type="ECO:0000313" key="5">
    <source>
        <dbReference type="EMBL" id="VVQ26479.1"/>
    </source>
</evidence>
<dbReference type="InterPro" id="IPR029058">
    <property type="entry name" value="AB_hydrolase_fold"/>
</dbReference>
<evidence type="ECO:0000256" key="4">
    <source>
        <dbReference type="ARBA" id="ARBA00023136"/>
    </source>
</evidence>
<keyword evidence="3" id="KW-0256">Endoplasmic reticulum</keyword>
<sequence length="308" mass="33424">MGAPGMIIEKRAGNLAQKLDNAGLGDRPIVFITHSMGGLVVKALLVGSQVQADRGRKRVAGSTRGIVFCATPHRGSDFATAATRLGIFLGGAQEHLQEMQSGSEQLDILHDQFVEWQRTHAVPVRSYAENIGLFRKNFFFRIVPIGLVVPRDSANPNIAGHTVFDVDEDHFSIVKPKNGKSDVYAGVLRFVRDCIEVQKPALNARAKLPEKIALPTAVAGDLLAILASLGYAQKVMIKYVIDAQGGISIIELAELMEISRRAILIKLKTLHQGLLVTDSRSKGVVQLGRELLLLQQSSPEDVAHALDS</sequence>
<dbReference type="SUPFAM" id="SSF53474">
    <property type="entry name" value="alpha/beta-Hydrolases"/>
    <property type="match status" value="1"/>
</dbReference>
<evidence type="ECO:0008006" key="7">
    <source>
        <dbReference type="Google" id="ProtNLM"/>
    </source>
</evidence>
<dbReference type="PANTHER" id="PTHR48182">
    <property type="entry name" value="PROTEIN SERAC1"/>
    <property type="match status" value="1"/>
</dbReference>
<reference evidence="5 6" key="1">
    <citation type="submission" date="2019-09" db="EMBL/GenBank/DDBJ databases">
        <authorList>
            <person name="Chandra G."/>
            <person name="Truman W A."/>
        </authorList>
    </citation>
    <scope>NUCLEOTIDE SEQUENCE [LARGE SCALE GENOMIC DNA]</scope>
    <source>
        <strain evidence="5">PS928</strain>
    </source>
</reference>
<dbReference type="EMBL" id="CABVJF010000049">
    <property type="protein sequence ID" value="VVQ26479.1"/>
    <property type="molecule type" value="Genomic_DNA"/>
</dbReference>
<keyword evidence="4" id="KW-0472">Membrane</keyword>
<organism evidence="5 6">
    <name type="scientific">Pseudomonas fluorescens</name>
    <dbReference type="NCBI Taxonomy" id="294"/>
    <lineage>
        <taxon>Bacteria</taxon>
        <taxon>Pseudomonadati</taxon>
        <taxon>Pseudomonadota</taxon>
        <taxon>Gammaproteobacteria</taxon>
        <taxon>Pseudomonadales</taxon>
        <taxon>Pseudomonadaceae</taxon>
        <taxon>Pseudomonas</taxon>
    </lineage>
</organism>
<name>A0A5E7VU92_PSEFL</name>
<gene>
    <name evidence="5" type="ORF">PS928_06641</name>
</gene>
<dbReference type="AlphaFoldDB" id="A0A5E7VU92"/>
<accession>A0A5E7VU92</accession>
<dbReference type="Gene3D" id="3.40.50.1820">
    <property type="entry name" value="alpha/beta hydrolase"/>
    <property type="match status" value="1"/>
</dbReference>
<comment type="subcellular location">
    <subcellularLocation>
        <location evidence="1">Endoplasmic reticulum</location>
    </subcellularLocation>
    <subcellularLocation>
        <location evidence="2">Membrane</location>
    </subcellularLocation>
</comment>
<evidence type="ECO:0000313" key="6">
    <source>
        <dbReference type="Proteomes" id="UP000381378"/>
    </source>
</evidence>
<proteinExistence type="predicted"/>
<evidence type="ECO:0000256" key="3">
    <source>
        <dbReference type="ARBA" id="ARBA00022824"/>
    </source>
</evidence>
<protein>
    <recommendedName>
        <fullName evidence="7">DUF676 domain-containing protein</fullName>
    </recommendedName>
</protein>
<dbReference type="PANTHER" id="PTHR48182:SF2">
    <property type="entry name" value="PROTEIN SERAC1"/>
    <property type="match status" value="1"/>
</dbReference>
<dbReference type="GO" id="GO:0016020">
    <property type="term" value="C:membrane"/>
    <property type="evidence" value="ECO:0007669"/>
    <property type="project" value="UniProtKB-SubCell"/>
</dbReference>
<evidence type="ECO:0000256" key="2">
    <source>
        <dbReference type="ARBA" id="ARBA00004370"/>
    </source>
</evidence>
<dbReference type="InterPro" id="IPR052374">
    <property type="entry name" value="SERAC1"/>
</dbReference>